<keyword evidence="2" id="KW-1133">Transmembrane helix</keyword>
<feature type="region of interest" description="Disordered" evidence="1">
    <location>
        <begin position="56"/>
        <end position="94"/>
    </location>
</feature>
<evidence type="ECO:0000313" key="3">
    <source>
        <dbReference type="EMBL" id="MDP9969431.1"/>
    </source>
</evidence>
<keyword evidence="2" id="KW-0472">Membrane</keyword>
<name>A0AAW8E9L8_VARPD</name>
<proteinExistence type="predicted"/>
<dbReference type="InterPro" id="IPR021382">
    <property type="entry name" value="DUF3014"/>
</dbReference>
<keyword evidence="2" id="KW-0812">Transmembrane</keyword>
<gene>
    <name evidence="3" type="ORF">J2W39_000659</name>
</gene>
<comment type="caution">
    <text evidence="3">The sequence shown here is derived from an EMBL/GenBank/DDBJ whole genome shotgun (WGS) entry which is preliminary data.</text>
</comment>
<evidence type="ECO:0000256" key="2">
    <source>
        <dbReference type="SAM" id="Phobius"/>
    </source>
</evidence>
<evidence type="ECO:0000313" key="4">
    <source>
        <dbReference type="Proteomes" id="UP001224845"/>
    </source>
</evidence>
<accession>A0AAW8E9L8</accession>
<sequence length="315" mass="34830">MSDRDIPEIPDVRDPHDAPAYRPRRETSTGTIVVIVLLAIAAGFLGWRWYQQQQQPPLPVEPPVAAAPNDGLAPAPPPPSLPESPEPQNPIDAIALPASGLPKLADSDTRVMKALVDLMGSKNVADFLQFEGIVRRFVATVDNLAREQSPASTWPVQPTKQRFTTQGKGEAQTIAPGNAARYTPIVQLAESINPAKAAKTYAQLYPLFQKAYEDLGYPGRYFNDRLIAVIDHLLQAPEPAGPVPVRLVEVKGNVSSQRPWVRYEYADPQLESLSSGQKIMVRMGLENERRMKASLRGFREQIATGEMLKKKQQQR</sequence>
<dbReference type="RefSeq" id="WP_012748401.1">
    <property type="nucleotide sequence ID" value="NZ_CAXUQE020000001.1"/>
</dbReference>
<protein>
    <recommendedName>
        <fullName evidence="5">DUF3014 domain-containing protein</fullName>
    </recommendedName>
</protein>
<dbReference type="Pfam" id="PF11219">
    <property type="entry name" value="DUF3014"/>
    <property type="match status" value="1"/>
</dbReference>
<dbReference type="Proteomes" id="UP001224845">
    <property type="component" value="Unassembled WGS sequence"/>
</dbReference>
<evidence type="ECO:0008006" key="5">
    <source>
        <dbReference type="Google" id="ProtNLM"/>
    </source>
</evidence>
<evidence type="ECO:0000256" key="1">
    <source>
        <dbReference type="SAM" id="MobiDB-lite"/>
    </source>
</evidence>
<organism evidence="3 4">
    <name type="scientific">Variovorax paradoxus</name>
    <dbReference type="NCBI Taxonomy" id="34073"/>
    <lineage>
        <taxon>Bacteria</taxon>
        <taxon>Pseudomonadati</taxon>
        <taxon>Pseudomonadota</taxon>
        <taxon>Betaproteobacteria</taxon>
        <taxon>Burkholderiales</taxon>
        <taxon>Comamonadaceae</taxon>
        <taxon>Variovorax</taxon>
    </lineage>
</organism>
<reference evidence="3" key="1">
    <citation type="submission" date="2023-07" db="EMBL/GenBank/DDBJ databases">
        <title>Sorghum-associated microbial communities from plants grown in Nebraska, USA.</title>
        <authorList>
            <person name="Schachtman D."/>
        </authorList>
    </citation>
    <scope>NUCLEOTIDE SEQUENCE</scope>
    <source>
        <strain evidence="3">DS3315</strain>
    </source>
</reference>
<feature type="compositionally biased region" description="Pro residues" evidence="1">
    <location>
        <begin position="74"/>
        <end position="88"/>
    </location>
</feature>
<feature type="compositionally biased region" description="Low complexity" evidence="1">
    <location>
        <begin position="63"/>
        <end position="73"/>
    </location>
</feature>
<feature type="region of interest" description="Disordered" evidence="1">
    <location>
        <begin position="1"/>
        <end position="24"/>
    </location>
</feature>
<dbReference type="EMBL" id="JAUSRV010000002">
    <property type="protein sequence ID" value="MDP9969431.1"/>
    <property type="molecule type" value="Genomic_DNA"/>
</dbReference>
<dbReference type="AlphaFoldDB" id="A0AAW8E9L8"/>
<feature type="transmembrane region" description="Helical" evidence="2">
    <location>
        <begin position="31"/>
        <end position="50"/>
    </location>
</feature>